<sequence length="140" mass="15921">MSFAIRMGVPEMECLWNDLQAKHLVGTASKAEERLYAKWGKAMRLLSENPCHPSLRTHDIEALTKRYGQKVWQSYLENRNSGAMRMWWVYGPDEGSITVIALDRHPESGKRGAYDRLGLSDLPPLRRPGDVRPPDGEGRS</sequence>
<dbReference type="OrthoDB" id="1524817at2"/>
<feature type="region of interest" description="Disordered" evidence="1">
    <location>
        <begin position="108"/>
        <end position="140"/>
    </location>
</feature>
<dbReference type="STRING" id="633147.Olsu_1193"/>
<evidence type="ECO:0000313" key="3">
    <source>
        <dbReference type="Proteomes" id="UP000000333"/>
    </source>
</evidence>
<protein>
    <submittedName>
        <fullName evidence="2">Uncharacterized protein</fullName>
    </submittedName>
</protein>
<proteinExistence type="predicted"/>
<gene>
    <name evidence="2" type="ordered locus">Olsu_1193</name>
</gene>
<evidence type="ECO:0000256" key="1">
    <source>
        <dbReference type="SAM" id="MobiDB-lite"/>
    </source>
</evidence>
<dbReference type="Proteomes" id="UP000000333">
    <property type="component" value="Chromosome"/>
</dbReference>
<name>E1QVZ6_OLSUV</name>
<dbReference type="KEGG" id="ols:Olsu_1193"/>
<accession>E1QVZ6</accession>
<dbReference type="eggNOG" id="COG2026">
    <property type="taxonomic scope" value="Bacteria"/>
</dbReference>
<feature type="compositionally biased region" description="Basic and acidic residues" evidence="1">
    <location>
        <begin position="127"/>
        <end position="140"/>
    </location>
</feature>
<keyword evidence="3" id="KW-1185">Reference proteome</keyword>
<evidence type="ECO:0000313" key="2">
    <source>
        <dbReference type="EMBL" id="ADK68299.1"/>
    </source>
</evidence>
<dbReference type="GeneID" id="78512608"/>
<dbReference type="RefSeq" id="WP_013252051.1">
    <property type="nucleotide sequence ID" value="NC_014363.1"/>
</dbReference>
<reference evidence="2 3" key="1">
    <citation type="journal article" date="2010" name="Stand. Genomic Sci.">
        <title>Complete genome sequence of Olsenella uli type strain (VPI D76D-27C).</title>
        <authorList>
            <person name="Goker M."/>
            <person name="Held B."/>
            <person name="Lucas S."/>
            <person name="Nolan M."/>
            <person name="Yasawong M."/>
            <person name="Glavina Del Rio T."/>
            <person name="Tice H."/>
            <person name="Cheng J.F."/>
            <person name="Bruce D."/>
            <person name="Detter J.C."/>
            <person name="Tapia R."/>
            <person name="Han C."/>
            <person name="Goodwin L."/>
            <person name="Pitluck S."/>
            <person name="Liolios K."/>
            <person name="Ivanova N."/>
            <person name="Mavromatis K."/>
            <person name="Mikhailova N."/>
            <person name="Pati A."/>
            <person name="Chen A."/>
            <person name="Palaniappan K."/>
            <person name="Land M."/>
            <person name="Hauser L."/>
            <person name="Chang Y.J."/>
            <person name="Jeffries C.D."/>
            <person name="Rohde M."/>
            <person name="Sikorski J."/>
            <person name="Pukall R."/>
            <person name="Woyke T."/>
            <person name="Bristow J."/>
            <person name="Eisen J.A."/>
            <person name="Markowitz V."/>
            <person name="Hugenholtz P."/>
            <person name="Kyrpides N.C."/>
            <person name="Klenk H.P."/>
            <person name="Lapidus A."/>
        </authorList>
    </citation>
    <scope>NUCLEOTIDE SEQUENCE [LARGE SCALE GENOMIC DNA]</scope>
    <source>
        <strain evidence="3">ATCC 49627 / DSM 7084 / CIP 109912 / JCM 12494 / NCIMB 702895 / VPI D76D-27C</strain>
    </source>
</reference>
<organism evidence="2 3">
    <name type="scientific">Olsenella uli (strain ATCC 49627 / DSM 7084 / CCUG 31166 / CIP 109912 / JCM 12494 / LMG 11480 / NCIMB 702895 / VPI D76D-27C)</name>
    <name type="common">Lactobacillus uli</name>
    <dbReference type="NCBI Taxonomy" id="633147"/>
    <lineage>
        <taxon>Bacteria</taxon>
        <taxon>Bacillati</taxon>
        <taxon>Actinomycetota</taxon>
        <taxon>Coriobacteriia</taxon>
        <taxon>Coriobacteriales</taxon>
        <taxon>Atopobiaceae</taxon>
        <taxon>Olsenella</taxon>
    </lineage>
</organism>
<dbReference type="EMBL" id="CP002106">
    <property type="protein sequence ID" value="ADK68299.1"/>
    <property type="molecule type" value="Genomic_DNA"/>
</dbReference>
<dbReference type="HOGENOM" id="CLU_162052_0_0_11"/>
<dbReference type="PATRIC" id="fig|633147.7.peg.345"/>
<dbReference type="AlphaFoldDB" id="E1QVZ6"/>